<dbReference type="Proteomes" id="UP000242188">
    <property type="component" value="Unassembled WGS sequence"/>
</dbReference>
<name>A0A210QUH8_MIZYE</name>
<gene>
    <name evidence="2" type="ORF">KP79_PYT18534</name>
</gene>
<keyword evidence="1" id="KW-0472">Membrane</keyword>
<dbReference type="EMBL" id="NEDP02001812">
    <property type="protein sequence ID" value="OWF52367.1"/>
    <property type="molecule type" value="Genomic_DNA"/>
</dbReference>
<keyword evidence="3" id="KW-1185">Reference proteome</keyword>
<proteinExistence type="predicted"/>
<reference evidence="2 3" key="1">
    <citation type="journal article" date="2017" name="Nat. Ecol. Evol.">
        <title>Scallop genome provides insights into evolution of bilaterian karyotype and development.</title>
        <authorList>
            <person name="Wang S."/>
            <person name="Zhang J."/>
            <person name="Jiao W."/>
            <person name="Li J."/>
            <person name="Xun X."/>
            <person name="Sun Y."/>
            <person name="Guo X."/>
            <person name="Huan P."/>
            <person name="Dong B."/>
            <person name="Zhang L."/>
            <person name="Hu X."/>
            <person name="Sun X."/>
            <person name="Wang J."/>
            <person name="Zhao C."/>
            <person name="Wang Y."/>
            <person name="Wang D."/>
            <person name="Huang X."/>
            <person name="Wang R."/>
            <person name="Lv J."/>
            <person name="Li Y."/>
            <person name="Zhang Z."/>
            <person name="Liu B."/>
            <person name="Lu W."/>
            <person name="Hui Y."/>
            <person name="Liang J."/>
            <person name="Zhou Z."/>
            <person name="Hou R."/>
            <person name="Li X."/>
            <person name="Liu Y."/>
            <person name="Li H."/>
            <person name="Ning X."/>
            <person name="Lin Y."/>
            <person name="Zhao L."/>
            <person name="Xing Q."/>
            <person name="Dou J."/>
            <person name="Li Y."/>
            <person name="Mao J."/>
            <person name="Guo H."/>
            <person name="Dou H."/>
            <person name="Li T."/>
            <person name="Mu C."/>
            <person name="Jiang W."/>
            <person name="Fu Q."/>
            <person name="Fu X."/>
            <person name="Miao Y."/>
            <person name="Liu J."/>
            <person name="Yu Q."/>
            <person name="Li R."/>
            <person name="Liao H."/>
            <person name="Li X."/>
            <person name="Kong Y."/>
            <person name="Jiang Z."/>
            <person name="Chourrout D."/>
            <person name="Li R."/>
            <person name="Bao Z."/>
        </authorList>
    </citation>
    <scope>NUCLEOTIDE SEQUENCE [LARGE SCALE GENOMIC DNA]</scope>
    <source>
        <strain evidence="2 3">PY_sf001</strain>
    </source>
</reference>
<keyword evidence="1" id="KW-0812">Transmembrane</keyword>
<evidence type="ECO:0000313" key="3">
    <source>
        <dbReference type="Proteomes" id="UP000242188"/>
    </source>
</evidence>
<sequence length="83" mass="9580">MDSRRIYGWGVLIVFLVVSVTGYPNRQSHQELQQQNSAKDSDVVDHRLQTIPESAAHDHRRDDEENFMMPNMLDTMFGGFGKK</sequence>
<comment type="caution">
    <text evidence="2">The sequence shown here is derived from an EMBL/GenBank/DDBJ whole genome shotgun (WGS) entry which is preliminary data.</text>
</comment>
<organism evidence="2 3">
    <name type="scientific">Mizuhopecten yessoensis</name>
    <name type="common">Japanese scallop</name>
    <name type="synonym">Patinopecten yessoensis</name>
    <dbReference type="NCBI Taxonomy" id="6573"/>
    <lineage>
        <taxon>Eukaryota</taxon>
        <taxon>Metazoa</taxon>
        <taxon>Spiralia</taxon>
        <taxon>Lophotrochozoa</taxon>
        <taxon>Mollusca</taxon>
        <taxon>Bivalvia</taxon>
        <taxon>Autobranchia</taxon>
        <taxon>Pteriomorphia</taxon>
        <taxon>Pectinida</taxon>
        <taxon>Pectinoidea</taxon>
        <taxon>Pectinidae</taxon>
        <taxon>Mizuhopecten</taxon>
    </lineage>
</organism>
<accession>A0A210QUH8</accession>
<dbReference type="AlphaFoldDB" id="A0A210QUH8"/>
<evidence type="ECO:0000256" key="1">
    <source>
        <dbReference type="SAM" id="Phobius"/>
    </source>
</evidence>
<evidence type="ECO:0000313" key="2">
    <source>
        <dbReference type="EMBL" id="OWF52367.1"/>
    </source>
</evidence>
<keyword evidence="1" id="KW-1133">Transmembrane helix</keyword>
<feature type="transmembrane region" description="Helical" evidence="1">
    <location>
        <begin position="6"/>
        <end position="23"/>
    </location>
</feature>
<protein>
    <submittedName>
        <fullName evidence="2">Uncharacterized protein</fullName>
    </submittedName>
</protein>